<evidence type="ECO:0000313" key="1">
    <source>
        <dbReference type="EMBL" id="TFK97625.1"/>
    </source>
</evidence>
<name>A0A5C3Q6B4_9AGAR</name>
<accession>A0A5C3Q6B4</accession>
<dbReference type="Proteomes" id="UP000305067">
    <property type="component" value="Unassembled WGS sequence"/>
</dbReference>
<proteinExistence type="predicted"/>
<protein>
    <recommendedName>
        <fullName evidence="3">Protein kinase domain-containing protein</fullName>
    </recommendedName>
</protein>
<evidence type="ECO:0008006" key="3">
    <source>
        <dbReference type="Google" id="ProtNLM"/>
    </source>
</evidence>
<dbReference type="AlphaFoldDB" id="A0A5C3Q6B4"/>
<dbReference type="SUPFAM" id="SSF56112">
    <property type="entry name" value="Protein kinase-like (PK-like)"/>
    <property type="match status" value="1"/>
</dbReference>
<dbReference type="EMBL" id="ML178846">
    <property type="protein sequence ID" value="TFK97625.1"/>
    <property type="molecule type" value="Genomic_DNA"/>
</dbReference>
<dbReference type="InterPro" id="IPR011009">
    <property type="entry name" value="Kinase-like_dom_sf"/>
</dbReference>
<sequence length="292" mass="33120">MNRITKHHFQAARHLLLEAEPGFDFTGLNRYRSTPLAGLAYKDSEAFRVIPDSREWWELLARLDLVVLYDERFDSDTNAALLVEKETFQSQAPPETPCDASLPVFTPLEGSVISQTSISESVPPTSLVAKYATLHKVEVLETLEHSFKTSEAAWPESLIRKGKFYPPESLPNGRTVLFFPDYGNTLREAWKKPQQCDTNTTLWECVYQLIAAVEFLHEHGVAHLDIKSSKIALRVHSCNDCDVTRIAVRPNSQSFPTRLPGSNIRIRRTRSPGLTPALHRIVLAYSHLHFQQ</sequence>
<keyword evidence="2" id="KW-1185">Reference proteome</keyword>
<reference evidence="1 2" key="1">
    <citation type="journal article" date="2019" name="Nat. Ecol. Evol.">
        <title>Megaphylogeny resolves global patterns of mushroom evolution.</title>
        <authorList>
            <person name="Varga T."/>
            <person name="Krizsan K."/>
            <person name="Foldi C."/>
            <person name="Dima B."/>
            <person name="Sanchez-Garcia M."/>
            <person name="Sanchez-Ramirez S."/>
            <person name="Szollosi G.J."/>
            <person name="Szarkandi J.G."/>
            <person name="Papp V."/>
            <person name="Albert L."/>
            <person name="Andreopoulos W."/>
            <person name="Angelini C."/>
            <person name="Antonin V."/>
            <person name="Barry K.W."/>
            <person name="Bougher N.L."/>
            <person name="Buchanan P."/>
            <person name="Buyck B."/>
            <person name="Bense V."/>
            <person name="Catcheside P."/>
            <person name="Chovatia M."/>
            <person name="Cooper J."/>
            <person name="Damon W."/>
            <person name="Desjardin D."/>
            <person name="Finy P."/>
            <person name="Geml J."/>
            <person name="Haridas S."/>
            <person name="Hughes K."/>
            <person name="Justo A."/>
            <person name="Karasinski D."/>
            <person name="Kautmanova I."/>
            <person name="Kiss B."/>
            <person name="Kocsube S."/>
            <person name="Kotiranta H."/>
            <person name="LaButti K.M."/>
            <person name="Lechner B.E."/>
            <person name="Liimatainen K."/>
            <person name="Lipzen A."/>
            <person name="Lukacs Z."/>
            <person name="Mihaltcheva S."/>
            <person name="Morgado L.N."/>
            <person name="Niskanen T."/>
            <person name="Noordeloos M.E."/>
            <person name="Ohm R.A."/>
            <person name="Ortiz-Santana B."/>
            <person name="Ovrebo C."/>
            <person name="Racz N."/>
            <person name="Riley R."/>
            <person name="Savchenko A."/>
            <person name="Shiryaev A."/>
            <person name="Soop K."/>
            <person name="Spirin V."/>
            <person name="Szebenyi C."/>
            <person name="Tomsovsky M."/>
            <person name="Tulloss R.E."/>
            <person name="Uehling J."/>
            <person name="Grigoriev I.V."/>
            <person name="Vagvolgyi C."/>
            <person name="Papp T."/>
            <person name="Martin F.M."/>
            <person name="Miettinen O."/>
            <person name="Hibbett D.S."/>
            <person name="Nagy L.G."/>
        </authorList>
    </citation>
    <scope>NUCLEOTIDE SEQUENCE [LARGE SCALE GENOMIC DNA]</scope>
    <source>
        <strain evidence="1 2">CBS 309.79</strain>
    </source>
</reference>
<evidence type="ECO:0000313" key="2">
    <source>
        <dbReference type="Proteomes" id="UP000305067"/>
    </source>
</evidence>
<dbReference type="Gene3D" id="1.10.510.10">
    <property type="entry name" value="Transferase(Phosphotransferase) domain 1"/>
    <property type="match status" value="1"/>
</dbReference>
<gene>
    <name evidence="1" type="ORF">BDV98DRAFT_260992</name>
</gene>
<organism evidence="1 2">
    <name type="scientific">Pterulicium gracile</name>
    <dbReference type="NCBI Taxonomy" id="1884261"/>
    <lineage>
        <taxon>Eukaryota</taxon>
        <taxon>Fungi</taxon>
        <taxon>Dikarya</taxon>
        <taxon>Basidiomycota</taxon>
        <taxon>Agaricomycotina</taxon>
        <taxon>Agaricomycetes</taxon>
        <taxon>Agaricomycetidae</taxon>
        <taxon>Agaricales</taxon>
        <taxon>Pleurotineae</taxon>
        <taxon>Pterulaceae</taxon>
        <taxon>Pterulicium</taxon>
    </lineage>
</organism>